<protein>
    <submittedName>
        <fullName evidence="2">Uncharacterized protein</fullName>
    </submittedName>
</protein>
<evidence type="ECO:0000256" key="1">
    <source>
        <dbReference type="SAM" id="MobiDB-lite"/>
    </source>
</evidence>
<feature type="region of interest" description="Disordered" evidence="1">
    <location>
        <begin position="64"/>
        <end position="129"/>
    </location>
</feature>
<dbReference type="AlphaFoldDB" id="A0AA36EB40"/>
<dbReference type="Proteomes" id="UP001177003">
    <property type="component" value="Chromosome 6"/>
</dbReference>
<keyword evidence="3" id="KW-1185">Reference proteome</keyword>
<dbReference type="EMBL" id="OX465082">
    <property type="protein sequence ID" value="CAI9288957.1"/>
    <property type="molecule type" value="Genomic_DNA"/>
</dbReference>
<accession>A0AA36EB40</accession>
<proteinExistence type="predicted"/>
<evidence type="ECO:0000313" key="2">
    <source>
        <dbReference type="EMBL" id="CAI9288957.1"/>
    </source>
</evidence>
<sequence>MQKKFQQWVQLQTGHYNEMVVSGGKDHLPPPLLWFLNHKNRSEMDPTTHSLPPPFHTRNFNLHQFQQQNSEDEQSGTSGLNMGGQKIDREEKNNDEMLNTSGGGGSSEGKDGEMGRRPQRTSIRVKKQT</sequence>
<gene>
    <name evidence="2" type="ORF">LSALG_LOCUS28223</name>
</gene>
<organism evidence="2 3">
    <name type="scientific">Lactuca saligna</name>
    <name type="common">Willowleaf lettuce</name>
    <dbReference type="NCBI Taxonomy" id="75948"/>
    <lineage>
        <taxon>Eukaryota</taxon>
        <taxon>Viridiplantae</taxon>
        <taxon>Streptophyta</taxon>
        <taxon>Embryophyta</taxon>
        <taxon>Tracheophyta</taxon>
        <taxon>Spermatophyta</taxon>
        <taxon>Magnoliopsida</taxon>
        <taxon>eudicotyledons</taxon>
        <taxon>Gunneridae</taxon>
        <taxon>Pentapetalae</taxon>
        <taxon>asterids</taxon>
        <taxon>campanulids</taxon>
        <taxon>Asterales</taxon>
        <taxon>Asteraceae</taxon>
        <taxon>Cichorioideae</taxon>
        <taxon>Cichorieae</taxon>
        <taxon>Lactucinae</taxon>
        <taxon>Lactuca</taxon>
    </lineage>
</organism>
<feature type="compositionally biased region" description="Basic residues" evidence="1">
    <location>
        <begin position="117"/>
        <end position="129"/>
    </location>
</feature>
<feature type="compositionally biased region" description="Polar residues" evidence="1">
    <location>
        <begin position="64"/>
        <end position="80"/>
    </location>
</feature>
<name>A0AA36EB40_LACSI</name>
<feature type="compositionally biased region" description="Basic and acidic residues" evidence="1">
    <location>
        <begin position="86"/>
        <end position="95"/>
    </location>
</feature>
<evidence type="ECO:0000313" key="3">
    <source>
        <dbReference type="Proteomes" id="UP001177003"/>
    </source>
</evidence>
<reference evidence="2" key="1">
    <citation type="submission" date="2023-04" db="EMBL/GenBank/DDBJ databases">
        <authorList>
            <person name="Vijverberg K."/>
            <person name="Xiong W."/>
            <person name="Schranz E."/>
        </authorList>
    </citation>
    <scope>NUCLEOTIDE SEQUENCE</scope>
</reference>